<evidence type="ECO:0000259" key="1">
    <source>
        <dbReference type="Pfam" id="PF00534"/>
    </source>
</evidence>
<dbReference type="RefSeq" id="WP_379076854.1">
    <property type="nucleotide sequence ID" value="NZ_JBHULL010000007.1"/>
</dbReference>
<dbReference type="Gene3D" id="3.40.50.2000">
    <property type="entry name" value="Glycogen Phosphorylase B"/>
    <property type="match status" value="1"/>
</dbReference>
<dbReference type="EMBL" id="JBHULL010000007">
    <property type="protein sequence ID" value="MFD2582245.1"/>
    <property type="molecule type" value="Genomic_DNA"/>
</dbReference>
<organism evidence="2 3">
    <name type="scientific">Pedobacter vanadiisoli</name>
    <dbReference type="NCBI Taxonomy" id="1761975"/>
    <lineage>
        <taxon>Bacteria</taxon>
        <taxon>Pseudomonadati</taxon>
        <taxon>Bacteroidota</taxon>
        <taxon>Sphingobacteriia</taxon>
        <taxon>Sphingobacteriales</taxon>
        <taxon>Sphingobacteriaceae</taxon>
        <taxon>Pedobacter</taxon>
    </lineage>
</organism>
<dbReference type="Proteomes" id="UP001597461">
    <property type="component" value="Unassembled WGS sequence"/>
</dbReference>
<reference evidence="3" key="1">
    <citation type="journal article" date="2019" name="Int. J. Syst. Evol. Microbiol.">
        <title>The Global Catalogue of Microorganisms (GCM) 10K type strain sequencing project: providing services to taxonomists for standard genome sequencing and annotation.</title>
        <authorList>
            <consortium name="The Broad Institute Genomics Platform"/>
            <consortium name="The Broad Institute Genome Sequencing Center for Infectious Disease"/>
            <person name="Wu L."/>
            <person name="Ma J."/>
        </authorList>
    </citation>
    <scope>NUCLEOTIDE SEQUENCE [LARGE SCALE GENOMIC DNA]</scope>
    <source>
        <strain evidence="3">KCTC 42866</strain>
    </source>
</reference>
<dbReference type="InterPro" id="IPR001296">
    <property type="entry name" value="Glyco_trans_1"/>
</dbReference>
<dbReference type="PANTHER" id="PTHR46401:SF8">
    <property type="entry name" value="BLL6006 PROTEIN"/>
    <property type="match status" value="1"/>
</dbReference>
<comment type="caution">
    <text evidence="2">The sequence shown here is derived from an EMBL/GenBank/DDBJ whole genome shotgun (WGS) entry which is preliminary data.</text>
</comment>
<evidence type="ECO:0000313" key="2">
    <source>
        <dbReference type="EMBL" id="MFD2582245.1"/>
    </source>
</evidence>
<sequence length="400" mass="46432">MKSLVEKVFKIGIWINEDDFPETGGGFSYTERLINSINQREFDRRIEILFVGFNLKGKFNKKTVSLPFKESYWERKRVNFYHRFFSISLERKDIVKNYNEAKAILKHHDIQLIFYTNPFIALDNYPYICINWDLGHKSTFSFPELTMNGEFLKRDAYFNKVLNEALIICCESTRGKQELVQYSRINPERIKILPMFPGKIVDHDVISEEPEWISSTDSFFIYPAQFWAHKNHYHLLNGLRLFREKPPYAAHKLVLTGSDKGNMAYIKNLVNTYGLKDVVVIPGFVKEEELKWLYKNAVGLVFPSFLGPTNMPLLEALNIGCPIACSNLPGHIELLGDSAVYFDPQKDKEIAEAMISLTNVNLKTEKTATSNLNNELQILEDIFIESIAIRRTWGQFDKIK</sequence>
<protein>
    <submittedName>
        <fullName evidence="2">Glycosyltransferase</fullName>
        <ecNumber evidence="2">2.4.-.-</ecNumber>
    </submittedName>
</protein>
<keyword evidence="2" id="KW-0808">Transferase</keyword>
<dbReference type="SUPFAM" id="SSF53756">
    <property type="entry name" value="UDP-Glycosyltransferase/glycogen phosphorylase"/>
    <property type="match status" value="1"/>
</dbReference>
<dbReference type="Pfam" id="PF00534">
    <property type="entry name" value="Glycos_transf_1"/>
    <property type="match status" value="1"/>
</dbReference>
<gene>
    <name evidence="2" type="ORF">ACFSR6_07085</name>
</gene>
<evidence type="ECO:0000313" key="3">
    <source>
        <dbReference type="Proteomes" id="UP001597461"/>
    </source>
</evidence>
<accession>A0ABW5MGA2</accession>
<feature type="domain" description="Glycosyl transferase family 1" evidence="1">
    <location>
        <begin position="214"/>
        <end position="361"/>
    </location>
</feature>
<name>A0ABW5MGA2_9SPHI</name>
<proteinExistence type="predicted"/>
<keyword evidence="2" id="KW-0328">Glycosyltransferase</keyword>
<dbReference type="PANTHER" id="PTHR46401">
    <property type="entry name" value="GLYCOSYLTRANSFERASE WBBK-RELATED"/>
    <property type="match status" value="1"/>
</dbReference>
<dbReference type="EC" id="2.4.-.-" evidence="2"/>
<dbReference type="GO" id="GO:0016757">
    <property type="term" value="F:glycosyltransferase activity"/>
    <property type="evidence" value="ECO:0007669"/>
    <property type="project" value="UniProtKB-KW"/>
</dbReference>
<keyword evidence="3" id="KW-1185">Reference proteome</keyword>